<reference evidence="1" key="1">
    <citation type="journal article" date="2021" name="Proc. Natl. Acad. Sci. U.S.A.">
        <title>A Catalog of Tens of Thousands of Viruses from Human Metagenomes Reveals Hidden Associations with Chronic Diseases.</title>
        <authorList>
            <person name="Tisza M.J."/>
            <person name="Buck C.B."/>
        </authorList>
    </citation>
    <scope>NUCLEOTIDE SEQUENCE</scope>
    <source>
        <strain evidence="1">CtmTa7</strain>
    </source>
</reference>
<name>A0A8S5RCA1_9VIRU</name>
<proteinExistence type="predicted"/>
<sequence>MKKNELLTADVVLSSKGSYGIVLKNTSKGDLIKWFRNKKDEVIHKFRSFDMLNDDLSFKYDSDNRIIKVYRITDPHDMTTQAAIDDKYLIWEEQIKEVTMAELEEKFGCKVKIVK</sequence>
<dbReference type="EMBL" id="BK059091">
    <property type="protein sequence ID" value="DAE28770.1"/>
    <property type="molecule type" value="Genomic_DNA"/>
</dbReference>
<organism evidence="1">
    <name type="scientific">virus sp. ctmTa7</name>
    <dbReference type="NCBI Taxonomy" id="2828255"/>
    <lineage>
        <taxon>Viruses</taxon>
    </lineage>
</organism>
<accession>A0A8S5RCA1</accession>
<evidence type="ECO:0000313" key="1">
    <source>
        <dbReference type="EMBL" id="DAE28770.1"/>
    </source>
</evidence>
<protein>
    <submittedName>
        <fullName evidence="1">Uncharacterized protein</fullName>
    </submittedName>
</protein>